<dbReference type="InterPro" id="IPR026091">
    <property type="entry name" value="HPS4"/>
</dbReference>
<feature type="compositionally biased region" description="Basic and acidic residues" evidence="1">
    <location>
        <begin position="665"/>
        <end position="689"/>
    </location>
</feature>
<evidence type="ECO:0000313" key="3">
    <source>
        <dbReference type="Proteomes" id="UP000694941"/>
    </source>
</evidence>
<dbReference type="PANTHER" id="PTHR14407:SF9">
    <property type="entry name" value="BLOC-3 COMPLEX MEMBER HPS4"/>
    <property type="match status" value="1"/>
</dbReference>
<protein>
    <submittedName>
        <fullName evidence="4">Uncharacterized protein LOC106467126 isoform X1</fullName>
    </submittedName>
</protein>
<dbReference type="GeneID" id="106467126"/>
<dbReference type="RefSeq" id="XP_022250963.1">
    <property type="nucleotide sequence ID" value="XM_022395255.1"/>
</dbReference>
<organism evidence="3 4">
    <name type="scientific">Limulus polyphemus</name>
    <name type="common">Atlantic horseshoe crab</name>
    <dbReference type="NCBI Taxonomy" id="6850"/>
    <lineage>
        <taxon>Eukaryota</taxon>
        <taxon>Metazoa</taxon>
        <taxon>Ecdysozoa</taxon>
        <taxon>Arthropoda</taxon>
        <taxon>Chelicerata</taxon>
        <taxon>Merostomata</taxon>
        <taxon>Xiphosura</taxon>
        <taxon>Limulidae</taxon>
        <taxon>Limulus</taxon>
    </lineage>
</organism>
<dbReference type="InterPro" id="IPR043987">
    <property type="entry name" value="CCZ1/INTU/HSP4_longin_1"/>
</dbReference>
<sequence length="889" mass="101377">MANSMNNPGCEVLPIWMLGWNVSLYHHWRKPPSSEWNQTCYEKILQSKMQVFFVYETSYCKAEDDDPKDAILYFHPQEVSDSQKCALCCQLVGTVQFFSSCFTLPTIINLEKGKFAVHARQQFLVALGGSTDMPDSILISQLHYLLAMVQFYHQSIGKVKNMCGKNRTKFLDEMHVIWQHCLPVSQHYGDVLSLTFSAVPYLNNSEFQVSINLEALHLVHGYQKYSAVITGSVFCKKKVVCTQFPPEMTQMLLVLQSPQHEVYPANVGVQFLLPPGVSLKQVYLTRVQLMKLIETNSHSRATCFKIQKYLRSTRNSVTPKELTTTDSEEVCSNTHRLYKPTNISNATVNHGSKPRSLQQRCLNTYRPTKYSSVSDDHDQGLKHAAVLSRDAKPILSGQCSKNDFCQSVVESKVEHKIDVKVHSLVKDLNVKQKFETLCQTVQKSLSSLSLDPVLQQKKVEKSQVTPVNDQPFNVLIGGCRRTSRRYHPKTKRKTSRERLKYQTTSISDSSCLLSKDAVSSSDFCVNIDGFHENKVKKDPFLKIGVFEKPVLNEKNVLTFSDATEYFPNFQDLDVRLKHNNSNLEMFSSVTGETDWYHTLLTSFPHLNNKESMDWPLKFTYTSDFSSYIDLNKNKLNLFHLFQNSFSLRSPSNLTKQESSENVGIKQDHSHQSSSESHRHYKDVEDSKEKYVSENCETVLSDESSTEDDCSDSEKEDLYPMILYIQRYCELAVVLLLDQEVGCDEEVIHKLWQVGLNQLSNLESTIKQGKEQSSSMESYPFIHQVVFDVAKRQLSGGFLPFSSKQRVDFMFGRHIQQIRENFKKNPGLSEVRVVSLDGKSVLAHQSSGEQAFFQEIKPPSSLVQTTSRSGSSRSTGVVDRLRMEFASLVH</sequence>
<gene>
    <name evidence="4" type="primary">LOC106467126</name>
</gene>
<feature type="compositionally biased region" description="Polar residues" evidence="1">
    <location>
        <begin position="651"/>
        <end position="661"/>
    </location>
</feature>
<accession>A0ABM1T507</accession>
<keyword evidence="3" id="KW-1185">Reference proteome</keyword>
<name>A0ABM1T507_LIMPO</name>
<dbReference type="Pfam" id="PF19031">
    <property type="entry name" value="Intu_longin_1"/>
    <property type="match status" value="1"/>
</dbReference>
<dbReference type="PANTHER" id="PTHR14407">
    <property type="entry name" value="HERMANSKY-PUDLAK SYNDROME 4 PROTEIN LIGHT-EAR PROTEIN-RELATED"/>
    <property type="match status" value="1"/>
</dbReference>
<feature type="region of interest" description="Disordered" evidence="1">
    <location>
        <begin position="651"/>
        <end position="689"/>
    </location>
</feature>
<evidence type="ECO:0000256" key="1">
    <source>
        <dbReference type="SAM" id="MobiDB-lite"/>
    </source>
</evidence>
<evidence type="ECO:0000259" key="2">
    <source>
        <dbReference type="Pfam" id="PF19031"/>
    </source>
</evidence>
<reference evidence="4" key="1">
    <citation type="submission" date="2025-08" db="UniProtKB">
        <authorList>
            <consortium name="RefSeq"/>
        </authorList>
    </citation>
    <scope>IDENTIFICATION</scope>
    <source>
        <tissue evidence="4">Muscle</tissue>
    </source>
</reference>
<evidence type="ECO:0000313" key="4">
    <source>
        <dbReference type="RefSeq" id="XP_022250963.1"/>
    </source>
</evidence>
<dbReference type="Proteomes" id="UP000694941">
    <property type="component" value="Unplaced"/>
</dbReference>
<feature type="domain" description="CCZ1/INTU/HSP4 first Longin" evidence="2">
    <location>
        <begin position="49"/>
        <end position="154"/>
    </location>
</feature>
<proteinExistence type="predicted"/>